<sequence>MITSGTSSSLLDSYVLWKTKVSRERWSRTVTRKTLETVGIGSAKQPIRKQPASPPRPDISGYWKVEPTLQYAAALQGETTERPRITPPPPPRPTGDARFNAEKMSKRPAEENVCSFFLERKKRHCRMKTGDGMSFCPHHSHLGSDFNPKKGARVPCPYDSSHFCYESQLQKHLKKCNARKKDQPEYFIENMNVDSTSNTESIKVYLKDVLDEELLTLIERVESLYKKVKLEITQNISMHPLLKLEIAKSDDKLNNFKHMKQQASLLSIMNQFHFLQNGSCFVEFGAGKGQLMYWIIRCVPESEKKSFILIDKSAQRHKSDNKFKDSDLQVERIRIDIQHLFLGKVPSIQDKIDKVVGVSKHLCGGATDLAIKCLINSLISERNGEKVKHKICGLLMALCCHHQCSWDTYIGKDFLEKHNFTERDFKLMCCIASWATCGLRKTVLEKNDTVYSEENATDEGDENLKKNESVKNNSTINSEEHAEDIPDEILLNRYNKLNLKHEEREVIGLQCKRLIDAGRIFFLKEAGYDAKLTTYIDKSVSLENVALLVTCKES</sequence>
<keyword evidence="6 12" id="KW-0479">Metal-binding</keyword>
<feature type="region of interest" description="Disordered" evidence="13">
    <location>
        <begin position="454"/>
        <end position="478"/>
    </location>
</feature>
<comment type="similarity">
    <text evidence="1 12">Belongs to the methyltransferase TRM13 family.</text>
</comment>
<evidence type="ECO:0000256" key="11">
    <source>
        <dbReference type="ARBA" id="ARBA00049393"/>
    </source>
</evidence>
<dbReference type="EC" id="2.1.1.225" evidence="12"/>
<dbReference type="OrthoDB" id="6486875at2759"/>
<dbReference type="PANTHER" id="PTHR12998">
    <property type="entry name" value="TRNA:M(4)X MODIFICATION ENZYME TRM13 HOMOLOG"/>
    <property type="match status" value="1"/>
</dbReference>
<evidence type="ECO:0000256" key="4">
    <source>
        <dbReference type="ARBA" id="ARBA00022691"/>
    </source>
</evidence>
<evidence type="ECO:0000256" key="10">
    <source>
        <dbReference type="ARBA" id="ARBA00048635"/>
    </source>
</evidence>
<dbReference type="Proteomes" id="UP000887013">
    <property type="component" value="Unassembled WGS sequence"/>
</dbReference>
<feature type="domain" description="CHHC U11-48K-type" evidence="14">
    <location>
        <begin position="153"/>
        <end position="180"/>
    </location>
</feature>
<evidence type="ECO:0000256" key="13">
    <source>
        <dbReference type="SAM" id="MobiDB-lite"/>
    </source>
</evidence>
<gene>
    <name evidence="15" type="primary">Trmt13</name>
    <name evidence="15" type="ORF">NPIL_392232</name>
</gene>
<reference evidence="15" key="1">
    <citation type="submission" date="2020-08" db="EMBL/GenBank/DDBJ databases">
        <title>Multicomponent nature underlies the extraordinary mechanical properties of spider dragline silk.</title>
        <authorList>
            <person name="Kono N."/>
            <person name="Nakamura H."/>
            <person name="Mori M."/>
            <person name="Yoshida Y."/>
            <person name="Ohtoshi R."/>
            <person name="Malay A.D."/>
            <person name="Moran D.A.P."/>
            <person name="Tomita M."/>
            <person name="Numata K."/>
            <person name="Arakawa K."/>
        </authorList>
    </citation>
    <scope>NUCLEOTIDE SEQUENCE</scope>
</reference>
<dbReference type="PROSITE" id="PS51800">
    <property type="entry name" value="ZF_CHHC_U11_48K"/>
    <property type="match status" value="1"/>
</dbReference>
<keyword evidence="3 12" id="KW-0808">Transferase</keyword>
<evidence type="ECO:0000256" key="1">
    <source>
        <dbReference type="ARBA" id="ARBA00005265"/>
    </source>
</evidence>
<comment type="catalytic activity">
    <reaction evidence="9 12">
        <text>cytidine(4) in tRNA(Pro) + S-adenosyl-L-methionine = 2'-O-methylcytidine(4) in tRNA(Pro) + S-adenosyl-L-homocysteine + H(+)</text>
        <dbReference type="Rhea" id="RHEA:32767"/>
        <dbReference type="Rhea" id="RHEA-COMP:10397"/>
        <dbReference type="Rhea" id="RHEA-COMP:10398"/>
        <dbReference type="ChEBI" id="CHEBI:15378"/>
        <dbReference type="ChEBI" id="CHEBI:57856"/>
        <dbReference type="ChEBI" id="CHEBI:59789"/>
        <dbReference type="ChEBI" id="CHEBI:74495"/>
        <dbReference type="ChEBI" id="CHEBI:82748"/>
        <dbReference type="EC" id="2.1.1.225"/>
    </reaction>
</comment>
<dbReference type="Pfam" id="PF05253">
    <property type="entry name" value="zf-U11-48K"/>
    <property type="match status" value="1"/>
</dbReference>
<keyword evidence="2 12" id="KW-0489">Methyltransferase</keyword>
<dbReference type="AlphaFoldDB" id="A0A8X6TCK3"/>
<comment type="function">
    <text evidence="12">tRNA methylase which 2'-O-methylates cytidine(4) in tRNA(Pro) and tRNA(Gly)(GCC), and adenosine(4) in tRNA(His).</text>
</comment>
<feature type="region of interest" description="Disordered" evidence="13">
    <location>
        <begin position="77"/>
        <end position="106"/>
    </location>
</feature>
<keyword evidence="16" id="KW-1185">Reference proteome</keyword>
<dbReference type="EMBL" id="BMAW01006734">
    <property type="protein sequence ID" value="GFT00170.1"/>
    <property type="molecule type" value="Genomic_DNA"/>
</dbReference>
<dbReference type="InterPro" id="IPR039044">
    <property type="entry name" value="Trm13"/>
</dbReference>
<evidence type="ECO:0000259" key="14">
    <source>
        <dbReference type="PROSITE" id="PS51800"/>
    </source>
</evidence>
<dbReference type="InterPro" id="IPR007871">
    <property type="entry name" value="Methyltransferase_TRM13"/>
</dbReference>
<dbReference type="PANTHER" id="PTHR12998:SF0">
    <property type="entry name" value="TRNA:M(4)X MODIFICATION ENZYME TRM13 HOMOLOG"/>
    <property type="match status" value="1"/>
</dbReference>
<proteinExistence type="inferred from homology"/>
<evidence type="ECO:0000256" key="12">
    <source>
        <dbReference type="RuleBase" id="RU367103"/>
    </source>
</evidence>
<keyword evidence="4 12" id="KW-0949">S-adenosyl-L-methionine</keyword>
<dbReference type="InterPro" id="IPR021721">
    <property type="entry name" value="Znf_CCCH-type_TRM13"/>
</dbReference>
<keyword evidence="7 12" id="KW-0863">Zinc-finger</keyword>
<dbReference type="InterPro" id="IPR022776">
    <property type="entry name" value="TRM13/UPF0224_CHHC_Znf_dom"/>
</dbReference>
<evidence type="ECO:0000256" key="7">
    <source>
        <dbReference type="ARBA" id="ARBA00022771"/>
    </source>
</evidence>
<name>A0A8X6TCK3_NEPPI</name>
<dbReference type="Pfam" id="PF05206">
    <property type="entry name" value="TRM13"/>
    <property type="match status" value="1"/>
</dbReference>
<evidence type="ECO:0000313" key="15">
    <source>
        <dbReference type="EMBL" id="GFT00170.1"/>
    </source>
</evidence>
<feature type="region of interest" description="Disordered" evidence="13">
    <location>
        <begin position="41"/>
        <end position="62"/>
    </location>
</feature>
<keyword evidence="8 12" id="KW-0862">Zinc</keyword>
<comment type="catalytic activity">
    <reaction evidence="10 12">
        <text>cytidine(4) in tRNA(Gly)(GCC) + S-adenosyl-L-methionine = 2'-O-methylcytidine(4) in tRNA(Gly)(GCC) + S-adenosyl-L-homocysteine + H(+)</text>
        <dbReference type="Rhea" id="RHEA:43192"/>
        <dbReference type="Rhea" id="RHEA-COMP:10399"/>
        <dbReference type="Rhea" id="RHEA-COMP:10400"/>
        <dbReference type="ChEBI" id="CHEBI:15378"/>
        <dbReference type="ChEBI" id="CHEBI:57856"/>
        <dbReference type="ChEBI" id="CHEBI:59789"/>
        <dbReference type="ChEBI" id="CHEBI:74495"/>
        <dbReference type="ChEBI" id="CHEBI:82748"/>
        <dbReference type="EC" id="2.1.1.225"/>
    </reaction>
</comment>
<dbReference type="GO" id="GO:0030488">
    <property type="term" value="P:tRNA methylation"/>
    <property type="evidence" value="ECO:0007669"/>
    <property type="project" value="InterPro"/>
</dbReference>
<dbReference type="GO" id="GO:0106050">
    <property type="term" value="F:tRNA 2'-O-methyltransferase activity"/>
    <property type="evidence" value="ECO:0007669"/>
    <property type="project" value="UniProtKB-UniRule"/>
</dbReference>
<evidence type="ECO:0000256" key="8">
    <source>
        <dbReference type="ARBA" id="ARBA00022833"/>
    </source>
</evidence>
<evidence type="ECO:0000256" key="9">
    <source>
        <dbReference type="ARBA" id="ARBA00048165"/>
    </source>
</evidence>
<dbReference type="GO" id="GO:0008270">
    <property type="term" value="F:zinc ion binding"/>
    <property type="evidence" value="ECO:0007669"/>
    <property type="project" value="UniProtKB-KW"/>
</dbReference>
<protein>
    <recommendedName>
        <fullName evidence="12">tRNA:m(4)X modification enzyme TRM13</fullName>
        <ecNumber evidence="12">2.1.1.225</ecNumber>
    </recommendedName>
</protein>
<keyword evidence="5 12" id="KW-0819">tRNA processing</keyword>
<evidence type="ECO:0000256" key="6">
    <source>
        <dbReference type="ARBA" id="ARBA00022723"/>
    </source>
</evidence>
<comment type="caution">
    <text evidence="15">The sequence shown here is derived from an EMBL/GenBank/DDBJ whole genome shotgun (WGS) entry which is preliminary data.</text>
</comment>
<evidence type="ECO:0000256" key="5">
    <source>
        <dbReference type="ARBA" id="ARBA00022694"/>
    </source>
</evidence>
<comment type="catalytic activity">
    <reaction evidence="11 12">
        <text>adenosine(4) in tRNA(His) + S-adenosyl-L-methionine = 2'-O-methyladenosine(4) in tRNA(His) + S-adenosyl-L-homocysteine + H(+)</text>
        <dbReference type="Rhea" id="RHEA:43196"/>
        <dbReference type="Rhea" id="RHEA-COMP:10401"/>
        <dbReference type="Rhea" id="RHEA-COMP:10402"/>
        <dbReference type="ChEBI" id="CHEBI:15378"/>
        <dbReference type="ChEBI" id="CHEBI:57856"/>
        <dbReference type="ChEBI" id="CHEBI:59789"/>
        <dbReference type="ChEBI" id="CHEBI:74411"/>
        <dbReference type="ChEBI" id="CHEBI:74477"/>
        <dbReference type="EC" id="2.1.1.225"/>
    </reaction>
</comment>
<evidence type="ECO:0000256" key="2">
    <source>
        <dbReference type="ARBA" id="ARBA00022603"/>
    </source>
</evidence>
<organism evidence="15 16">
    <name type="scientific">Nephila pilipes</name>
    <name type="common">Giant wood spider</name>
    <name type="synonym">Nephila maculata</name>
    <dbReference type="NCBI Taxonomy" id="299642"/>
    <lineage>
        <taxon>Eukaryota</taxon>
        <taxon>Metazoa</taxon>
        <taxon>Ecdysozoa</taxon>
        <taxon>Arthropoda</taxon>
        <taxon>Chelicerata</taxon>
        <taxon>Arachnida</taxon>
        <taxon>Araneae</taxon>
        <taxon>Araneomorphae</taxon>
        <taxon>Entelegynae</taxon>
        <taxon>Araneoidea</taxon>
        <taxon>Nephilidae</taxon>
        <taxon>Nephila</taxon>
    </lineage>
</organism>
<dbReference type="Pfam" id="PF11722">
    <property type="entry name" value="zf-TRM13_CCCH"/>
    <property type="match status" value="1"/>
</dbReference>
<accession>A0A8X6TCK3</accession>
<evidence type="ECO:0000313" key="16">
    <source>
        <dbReference type="Proteomes" id="UP000887013"/>
    </source>
</evidence>
<evidence type="ECO:0000256" key="3">
    <source>
        <dbReference type="ARBA" id="ARBA00022679"/>
    </source>
</evidence>